<dbReference type="Pfam" id="PF00881">
    <property type="entry name" value="Nitroreductase"/>
    <property type="match status" value="1"/>
</dbReference>
<evidence type="ECO:0000313" key="5">
    <source>
        <dbReference type="EMBL" id="MBC5580909.1"/>
    </source>
</evidence>
<comment type="subcellular location">
    <subcellularLocation>
        <location evidence="1">Cytoplasm</location>
    </subcellularLocation>
</comment>
<dbReference type="CDD" id="cd02140">
    <property type="entry name" value="Frm2-like"/>
    <property type="match status" value="1"/>
</dbReference>
<dbReference type="PANTHER" id="PTHR43035:SF1">
    <property type="entry name" value="FATTY ACID REPRESSION MUTANT PROTEIN 2-RELATED"/>
    <property type="match status" value="1"/>
</dbReference>
<evidence type="ECO:0000313" key="6">
    <source>
        <dbReference type="Proteomes" id="UP000659630"/>
    </source>
</evidence>
<proteinExistence type="predicted"/>
<dbReference type="InterPro" id="IPR000415">
    <property type="entry name" value="Nitroreductase-like"/>
</dbReference>
<evidence type="ECO:0000256" key="1">
    <source>
        <dbReference type="ARBA" id="ARBA00004496"/>
    </source>
</evidence>
<dbReference type="GO" id="GO:0016491">
    <property type="term" value="F:oxidoreductase activity"/>
    <property type="evidence" value="ECO:0007669"/>
    <property type="project" value="UniProtKB-KW"/>
</dbReference>
<organism evidence="5 6">
    <name type="scientific">Anaerofilum hominis</name>
    <dbReference type="NCBI Taxonomy" id="2763016"/>
    <lineage>
        <taxon>Bacteria</taxon>
        <taxon>Bacillati</taxon>
        <taxon>Bacillota</taxon>
        <taxon>Clostridia</taxon>
        <taxon>Eubacteriales</taxon>
        <taxon>Oscillospiraceae</taxon>
        <taxon>Anaerofilum</taxon>
    </lineage>
</organism>
<keyword evidence="6" id="KW-1185">Reference proteome</keyword>
<dbReference type="EMBL" id="JACONZ010000002">
    <property type="protein sequence ID" value="MBC5580909.1"/>
    <property type="molecule type" value="Genomic_DNA"/>
</dbReference>
<feature type="domain" description="Nitroreductase" evidence="4">
    <location>
        <begin position="9"/>
        <end position="176"/>
    </location>
</feature>
<dbReference type="GO" id="GO:0005737">
    <property type="term" value="C:cytoplasm"/>
    <property type="evidence" value="ECO:0007669"/>
    <property type="project" value="UniProtKB-SubCell"/>
</dbReference>
<gene>
    <name evidence="5" type="ORF">H8S23_05280</name>
</gene>
<dbReference type="FunFam" id="3.40.109.10:FF:000001">
    <property type="entry name" value="Nitroreductase family"/>
    <property type="match status" value="1"/>
</dbReference>
<dbReference type="PANTHER" id="PTHR43035">
    <property type="entry name" value="FATTY ACID REPRESSION MUTANT PROTEIN 2-RELATED"/>
    <property type="match status" value="1"/>
</dbReference>
<dbReference type="Proteomes" id="UP000659630">
    <property type="component" value="Unassembled WGS sequence"/>
</dbReference>
<dbReference type="AlphaFoldDB" id="A0A923I6U9"/>
<dbReference type="Gene3D" id="3.40.109.10">
    <property type="entry name" value="NADH Oxidase"/>
    <property type="match status" value="1"/>
</dbReference>
<evidence type="ECO:0000256" key="2">
    <source>
        <dbReference type="ARBA" id="ARBA00022490"/>
    </source>
</evidence>
<accession>A0A923I6U9</accession>
<evidence type="ECO:0000259" key="4">
    <source>
        <dbReference type="Pfam" id="PF00881"/>
    </source>
</evidence>
<protein>
    <submittedName>
        <fullName evidence="5">Nitroreductase family protein</fullName>
    </submittedName>
</protein>
<dbReference type="GO" id="GO:0034599">
    <property type="term" value="P:cellular response to oxidative stress"/>
    <property type="evidence" value="ECO:0007669"/>
    <property type="project" value="InterPro"/>
</dbReference>
<dbReference type="InterPro" id="IPR033877">
    <property type="entry name" value="Frm2/Hbn1"/>
</dbReference>
<keyword evidence="3" id="KW-0560">Oxidoreductase</keyword>
<keyword evidence="2" id="KW-0963">Cytoplasm</keyword>
<comment type="caution">
    <text evidence="5">The sequence shown here is derived from an EMBL/GenBank/DDBJ whole genome shotgun (WGS) entry which is preliminary data.</text>
</comment>
<name>A0A923I6U9_9FIRM</name>
<reference evidence="5" key="1">
    <citation type="submission" date="2020-08" db="EMBL/GenBank/DDBJ databases">
        <title>Genome public.</title>
        <authorList>
            <person name="Liu C."/>
            <person name="Sun Q."/>
        </authorList>
    </citation>
    <scope>NUCLEOTIDE SEQUENCE</scope>
    <source>
        <strain evidence="5">BX8</strain>
    </source>
</reference>
<dbReference type="SUPFAM" id="SSF55469">
    <property type="entry name" value="FMN-dependent nitroreductase-like"/>
    <property type="match status" value="1"/>
</dbReference>
<sequence>MDGFLKALQERRSCYALSKESPVSGEALETLIRQAVKHTPSAFNMQSGRAVLLLGAHHDKLWQITLETLAAIVPRDRFAATEQKIAGFAAGHGTVLFFDDAAVTGAYAQQNPAYRDNFPVWAQQAAGMLQLAVWALLEEAGLGASLQHYNPLIDEAVKQAWQIPDSWQLLAQMPFGAPAGAPGEKTFEPLEKRVKVYR</sequence>
<dbReference type="InterPro" id="IPR029479">
    <property type="entry name" value="Nitroreductase"/>
</dbReference>
<dbReference type="RefSeq" id="WP_186887287.1">
    <property type="nucleotide sequence ID" value="NZ_JACONZ010000002.1"/>
</dbReference>
<evidence type="ECO:0000256" key="3">
    <source>
        <dbReference type="ARBA" id="ARBA00023002"/>
    </source>
</evidence>